<dbReference type="SUPFAM" id="SSF53756">
    <property type="entry name" value="UDP-Glycosyltransferase/glycogen phosphorylase"/>
    <property type="match status" value="1"/>
</dbReference>
<dbReference type="AlphaFoldDB" id="A0AAW9Q2Z0"/>
<dbReference type="CDD" id="cd03801">
    <property type="entry name" value="GT4_PimA-like"/>
    <property type="match status" value="1"/>
</dbReference>
<dbReference type="EC" id="2.4.-.-" evidence="1"/>
<comment type="caution">
    <text evidence="1">The sequence shown here is derived from an EMBL/GenBank/DDBJ whole genome shotgun (WGS) entry which is preliminary data.</text>
</comment>
<accession>A0AAW9Q2Z0</accession>
<reference evidence="1" key="1">
    <citation type="submission" date="2024-01" db="EMBL/GenBank/DDBJ databases">
        <title>Bank of Algae and Cyanobacteria of the Azores (BACA) strain genomes.</title>
        <authorList>
            <person name="Luz R."/>
            <person name="Cordeiro R."/>
            <person name="Fonseca A."/>
            <person name="Goncalves V."/>
        </authorList>
    </citation>
    <scope>NUCLEOTIDE SEQUENCE</scope>
    <source>
        <strain evidence="1">BACA0141</strain>
    </source>
</reference>
<organism evidence="1 2">
    <name type="scientific">Tumidithrix elongata BACA0141</name>
    <dbReference type="NCBI Taxonomy" id="2716417"/>
    <lineage>
        <taxon>Bacteria</taxon>
        <taxon>Bacillati</taxon>
        <taxon>Cyanobacteriota</taxon>
        <taxon>Cyanophyceae</taxon>
        <taxon>Pseudanabaenales</taxon>
        <taxon>Pseudanabaenaceae</taxon>
        <taxon>Tumidithrix</taxon>
        <taxon>Tumidithrix elongata</taxon>
    </lineage>
</organism>
<name>A0AAW9Q2Z0_9CYAN</name>
<proteinExistence type="predicted"/>
<sequence>MKPKILYVLIDRNVGGVTASVDSLLRSSLAEKFDFLLLTPQEALSRSSQSASTFKPDLIIANDACSWKFLFTLLRLRWRGRLLIQEFHYSASFEAINVPSKLRFRLMLKLAYGIAHQVVAISYAQRDWMLAHRLVKPQKLTVIQLCRVLEDFLAVPVKPLGERLVLGFFGRFSNQKGIELLLEAMQGLHDLDVELLIGGYGENEAALRQMAEGDRRIQFVGKLANVPEFLETCDVVVIPSRWEPWGNVLLEAKAAGKPVIVTSVDGLTEQFEDCGLLVGANVEEIKSAIAKVANIHKTSPQTLIDWGDNGRQAVRGAWERHLAEWEALFWLSSKSSK</sequence>
<evidence type="ECO:0000313" key="1">
    <source>
        <dbReference type="EMBL" id="MEE3717548.1"/>
    </source>
</evidence>
<keyword evidence="1" id="KW-0808">Transferase</keyword>
<protein>
    <submittedName>
        <fullName evidence="1">Glycosyltransferase family 4 protein</fullName>
        <ecNumber evidence="1">2.4.-.-</ecNumber>
    </submittedName>
</protein>
<dbReference type="Pfam" id="PF13692">
    <property type="entry name" value="Glyco_trans_1_4"/>
    <property type="match status" value="1"/>
</dbReference>
<dbReference type="PANTHER" id="PTHR12526:SF638">
    <property type="entry name" value="SPORE COAT PROTEIN SA"/>
    <property type="match status" value="1"/>
</dbReference>
<dbReference type="EMBL" id="JAZBJZ010000045">
    <property type="protein sequence ID" value="MEE3717548.1"/>
    <property type="molecule type" value="Genomic_DNA"/>
</dbReference>
<dbReference type="GO" id="GO:0016757">
    <property type="term" value="F:glycosyltransferase activity"/>
    <property type="evidence" value="ECO:0007669"/>
    <property type="project" value="UniProtKB-KW"/>
</dbReference>
<evidence type="ECO:0000313" key="2">
    <source>
        <dbReference type="Proteomes" id="UP001333818"/>
    </source>
</evidence>
<dbReference type="Gene3D" id="3.40.50.2000">
    <property type="entry name" value="Glycogen Phosphorylase B"/>
    <property type="match status" value="2"/>
</dbReference>
<keyword evidence="2" id="KW-1185">Reference proteome</keyword>
<dbReference type="RefSeq" id="WP_330483977.1">
    <property type="nucleotide sequence ID" value="NZ_JAZBJZ010000045.1"/>
</dbReference>
<keyword evidence="1" id="KW-0328">Glycosyltransferase</keyword>
<dbReference type="Proteomes" id="UP001333818">
    <property type="component" value="Unassembled WGS sequence"/>
</dbReference>
<gene>
    <name evidence="1" type="ORF">V2H45_12360</name>
</gene>
<dbReference type="PANTHER" id="PTHR12526">
    <property type="entry name" value="GLYCOSYLTRANSFERASE"/>
    <property type="match status" value="1"/>
</dbReference>